<gene>
    <name evidence="2" type="primary">SUVZ11G2680</name>
    <name evidence="2" type="ORF">SUVZ_11G2680</name>
</gene>
<name>A0ABN8WLY5_SACUV</name>
<dbReference type="InterPro" id="IPR002495">
    <property type="entry name" value="Glyco_trans_8"/>
</dbReference>
<keyword evidence="3" id="KW-1185">Reference proteome</keyword>
<feature type="compositionally biased region" description="Polar residues" evidence="1">
    <location>
        <begin position="466"/>
        <end position="484"/>
    </location>
</feature>
<dbReference type="EMBL" id="OX365938">
    <property type="protein sequence ID" value="CAI4046675.1"/>
    <property type="molecule type" value="Genomic_DNA"/>
</dbReference>
<organism evidence="2 3">
    <name type="scientific">Saccharomyces uvarum</name>
    <name type="common">Yeast</name>
    <name type="synonym">Saccharomyces bayanus var. uvarum</name>
    <dbReference type="NCBI Taxonomy" id="230603"/>
    <lineage>
        <taxon>Eukaryota</taxon>
        <taxon>Fungi</taxon>
        <taxon>Dikarya</taxon>
        <taxon>Ascomycota</taxon>
        <taxon>Saccharomycotina</taxon>
        <taxon>Saccharomycetes</taxon>
        <taxon>Saccharomycetales</taxon>
        <taxon>Saccharomycetaceae</taxon>
        <taxon>Saccharomyces</taxon>
    </lineage>
</organism>
<dbReference type="Gene3D" id="3.90.550.10">
    <property type="entry name" value="Spore Coat Polysaccharide Biosynthesis Protein SpsA, Chain A"/>
    <property type="match status" value="1"/>
</dbReference>
<feature type="compositionally biased region" description="Polar residues" evidence="1">
    <location>
        <begin position="413"/>
        <end position="458"/>
    </location>
</feature>
<feature type="region of interest" description="Disordered" evidence="1">
    <location>
        <begin position="308"/>
        <end position="355"/>
    </location>
</feature>
<feature type="compositionally biased region" description="Acidic residues" evidence="1">
    <location>
        <begin position="559"/>
        <end position="580"/>
    </location>
</feature>
<evidence type="ECO:0000313" key="2">
    <source>
        <dbReference type="EMBL" id="CAI4046675.1"/>
    </source>
</evidence>
<proteinExistence type="predicted"/>
<feature type="compositionally biased region" description="Basic and acidic residues" evidence="1">
    <location>
        <begin position="320"/>
        <end position="341"/>
    </location>
</feature>
<feature type="region of interest" description="Disordered" evidence="1">
    <location>
        <begin position="618"/>
        <end position="639"/>
    </location>
</feature>
<dbReference type="PANTHER" id="PTHR11183">
    <property type="entry name" value="GLYCOGENIN SUBFAMILY MEMBER"/>
    <property type="match status" value="1"/>
</dbReference>
<feature type="compositionally biased region" description="Polar residues" evidence="1">
    <location>
        <begin position="492"/>
        <end position="510"/>
    </location>
</feature>
<sequence length="663" mass="75443">MCRKLAIATLLYSADYLPGVFALGYQVNKLLKEAGRNDRIRTCLIVTTPLFNDILSDFAKDLLNSIYDDIILVNPLERQDESIQSNSENLALLERPELSFALIKARLWELTQYEQVLYLDSDTLPLNKDFLGLFDIMFKQTKLQIGAVADIGWPDMFNSGVMMLIPDAEIASVLQNYVIENTSIDGADQGILNQFFNQNCCTDELLKETFPREWVQLSFTYNVTTPNLGYESSPAMNYFKPTIKLIHFIGQHKPWSLWSQKNFVRNEYNTQWNEVYQEFQEENKLADEVSKIDIGDFNESENVQIASQETIPQTASPEAIPRDNESSTEKEVETKNTRPEDTEVQPDEPAPFPVPLDFTKWLTTFINKDNVSTQVTNEQHEHEKNDSGSNNNDSKPVQESFVDNNHSKPDQDNYVNNSDANPNQDSYMNNSVANPDQKSIADNSDANPNQDSYMNNSDSKPDQKSIADNSDANPNQDSYMNNSDSKPDQKSIADNSDANPNQDSYMNNSDSKPDQKSIADNSDANPNQDSYVNNSVANPDQKSHVDATQEPITNKNDLLEDVEPPAPIEEDVQLLEKEEEGYDEFLPDVYEPDAVNNEEGEDFNEGKVGRSVEDALKEEDPIKDEPDNPQQEMPNFRFDWEDSDYLSKVERYFPDDVFEYAVE</sequence>
<feature type="compositionally biased region" description="Polar residues" evidence="1">
    <location>
        <begin position="395"/>
        <end position="404"/>
    </location>
</feature>
<reference evidence="2" key="1">
    <citation type="submission" date="2022-10" db="EMBL/GenBank/DDBJ databases">
        <authorList>
            <person name="Byrne P K."/>
        </authorList>
    </citation>
    <scope>NUCLEOTIDE SEQUENCE</scope>
    <source>
        <strain evidence="2">ZP964</strain>
    </source>
</reference>
<accession>A0ABN8WLY5</accession>
<feature type="region of interest" description="Disordered" evidence="1">
    <location>
        <begin position="374"/>
        <end position="580"/>
    </location>
</feature>
<dbReference type="SUPFAM" id="SSF53448">
    <property type="entry name" value="Nucleotide-diphospho-sugar transferases"/>
    <property type="match status" value="1"/>
</dbReference>
<dbReference type="Pfam" id="PF01501">
    <property type="entry name" value="Glyco_transf_8"/>
    <property type="match status" value="1"/>
</dbReference>
<dbReference type="CDD" id="cd02537">
    <property type="entry name" value="GT8_Glycogenin"/>
    <property type="match status" value="1"/>
</dbReference>
<dbReference type="Proteomes" id="UP001162085">
    <property type="component" value="Chromosome 11"/>
</dbReference>
<evidence type="ECO:0000313" key="3">
    <source>
        <dbReference type="Proteomes" id="UP001162085"/>
    </source>
</evidence>
<evidence type="ECO:0000256" key="1">
    <source>
        <dbReference type="SAM" id="MobiDB-lite"/>
    </source>
</evidence>
<feature type="compositionally biased region" description="Polar residues" evidence="1">
    <location>
        <begin position="518"/>
        <end position="540"/>
    </location>
</feature>
<dbReference type="InterPro" id="IPR029044">
    <property type="entry name" value="Nucleotide-diphossugar_trans"/>
</dbReference>
<protein>
    <recommendedName>
        <fullName evidence="4">Glycogenin glucosyltransferase</fullName>
    </recommendedName>
</protein>
<dbReference type="InterPro" id="IPR050587">
    <property type="entry name" value="GNT1/Glycosyltrans_8"/>
</dbReference>
<evidence type="ECO:0008006" key="4">
    <source>
        <dbReference type="Google" id="ProtNLM"/>
    </source>
</evidence>